<name>A0A089LSQ3_9BACL</name>
<accession>A0A089LSQ3</accession>
<proteinExistence type="predicted"/>
<evidence type="ECO:0000259" key="1">
    <source>
        <dbReference type="PROSITE" id="PS50943"/>
    </source>
</evidence>
<sequence>MKNAISLNQDSSKAERSEYLAQAAVSKGRHMITLREARENVRCSTKEAAKVAGITERTLKKWEIDCGKADLFALGRLCVFYGISLSHVYAGKEMDLLAARREVSELKKMTIDAEDNVAALKRLGYDTTPIEEFLEELSMSWEAETKNASSAPTPETFNNSAM</sequence>
<dbReference type="RefSeq" id="WP_038695767.1">
    <property type="nucleotide sequence ID" value="NZ_CP009286.1"/>
</dbReference>
<reference evidence="2 3" key="1">
    <citation type="submission" date="2014-08" db="EMBL/GenBank/DDBJ databases">
        <title>Comparative genomics of the Paenibacillus odorifer group.</title>
        <authorList>
            <person name="den Bakker H.C."/>
            <person name="Tsai Y.-C."/>
            <person name="Martin N."/>
            <person name="Korlach J."/>
            <person name="Wiedmann M."/>
        </authorList>
    </citation>
    <scope>NUCLEOTIDE SEQUENCE [LARGE SCALE GENOMIC DNA]</scope>
    <source>
        <strain evidence="2 3">DSM 14472</strain>
    </source>
</reference>
<dbReference type="Gene3D" id="1.10.260.40">
    <property type="entry name" value="lambda repressor-like DNA-binding domains"/>
    <property type="match status" value="1"/>
</dbReference>
<feature type="domain" description="HTH cro/C1-type" evidence="1">
    <location>
        <begin position="34"/>
        <end position="88"/>
    </location>
</feature>
<dbReference type="SUPFAM" id="SSF47413">
    <property type="entry name" value="lambda repressor-like DNA-binding domains"/>
    <property type="match status" value="1"/>
</dbReference>
<dbReference type="KEGG" id="pste:PSTEL_13175"/>
<dbReference type="Proteomes" id="UP000029507">
    <property type="component" value="Chromosome"/>
</dbReference>
<dbReference type="OrthoDB" id="2615522at2"/>
<protein>
    <recommendedName>
        <fullName evidence="1">HTH cro/C1-type domain-containing protein</fullName>
    </recommendedName>
</protein>
<dbReference type="InterPro" id="IPR010982">
    <property type="entry name" value="Lambda_DNA-bd_dom_sf"/>
</dbReference>
<dbReference type="HOGENOM" id="CLU_1633768_0_0_9"/>
<evidence type="ECO:0000313" key="3">
    <source>
        <dbReference type="Proteomes" id="UP000029507"/>
    </source>
</evidence>
<keyword evidence="3" id="KW-1185">Reference proteome</keyword>
<dbReference type="AlphaFoldDB" id="A0A089LSQ3"/>
<dbReference type="InterPro" id="IPR001387">
    <property type="entry name" value="Cro/C1-type_HTH"/>
</dbReference>
<evidence type="ECO:0000313" key="2">
    <source>
        <dbReference type="EMBL" id="AIQ63892.1"/>
    </source>
</evidence>
<dbReference type="EMBL" id="CP009286">
    <property type="protein sequence ID" value="AIQ63892.1"/>
    <property type="molecule type" value="Genomic_DNA"/>
</dbReference>
<dbReference type="GO" id="GO:0003677">
    <property type="term" value="F:DNA binding"/>
    <property type="evidence" value="ECO:0007669"/>
    <property type="project" value="InterPro"/>
</dbReference>
<dbReference type="STRING" id="169760.PSTEL_13175"/>
<organism evidence="2 3">
    <name type="scientific">Paenibacillus stellifer</name>
    <dbReference type="NCBI Taxonomy" id="169760"/>
    <lineage>
        <taxon>Bacteria</taxon>
        <taxon>Bacillati</taxon>
        <taxon>Bacillota</taxon>
        <taxon>Bacilli</taxon>
        <taxon>Bacillales</taxon>
        <taxon>Paenibacillaceae</taxon>
        <taxon>Paenibacillus</taxon>
    </lineage>
</organism>
<dbReference type="PROSITE" id="PS50943">
    <property type="entry name" value="HTH_CROC1"/>
    <property type="match status" value="1"/>
</dbReference>
<gene>
    <name evidence="2" type="ORF">PSTEL_13175</name>
</gene>